<evidence type="ECO:0000313" key="5">
    <source>
        <dbReference type="Proteomes" id="UP000488956"/>
    </source>
</evidence>
<comment type="caution">
    <text evidence="3">The sequence shown here is derived from an EMBL/GenBank/DDBJ whole genome shotgun (WGS) entry which is preliminary data.</text>
</comment>
<feature type="compositionally biased region" description="Polar residues" evidence="1">
    <location>
        <begin position="254"/>
        <end position="267"/>
    </location>
</feature>
<evidence type="ECO:0000256" key="1">
    <source>
        <dbReference type="SAM" id="MobiDB-lite"/>
    </source>
</evidence>
<evidence type="ECO:0000313" key="4">
    <source>
        <dbReference type="Proteomes" id="UP000476176"/>
    </source>
</evidence>
<dbReference type="Proteomes" id="UP000476176">
    <property type="component" value="Unassembled WGS sequence"/>
</dbReference>
<protein>
    <submittedName>
        <fullName evidence="3">Uncharacterized protein</fullName>
    </submittedName>
</protein>
<proteinExistence type="predicted"/>
<feature type="region of interest" description="Disordered" evidence="1">
    <location>
        <begin position="1"/>
        <end position="275"/>
    </location>
</feature>
<feature type="compositionally biased region" description="Basic and acidic residues" evidence="1">
    <location>
        <begin position="98"/>
        <end position="107"/>
    </location>
</feature>
<accession>A0A6G0P015</accession>
<evidence type="ECO:0000313" key="2">
    <source>
        <dbReference type="EMBL" id="KAE9107250.1"/>
    </source>
</evidence>
<feature type="compositionally biased region" description="Polar residues" evidence="1">
    <location>
        <begin position="208"/>
        <end position="219"/>
    </location>
</feature>
<dbReference type="EMBL" id="QXGC01000575">
    <property type="protein sequence ID" value="KAE9229141.1"/>
    <property type="molecule type" value="Genomic_DNA"/>
</dbReference>
<feature type="compositionally biased region" description="Low complexity" evidence="1">
    <location>
        <begin position="129"/>
        <end position="148"/>
    </location>
</feature>
<evidence type="ECO:0000313" key="3">
    <source>
        <dbReference type="EMBL" id="KAE9229141.1"/>
    </source>
</evidence>
<dbReference type="Proteomes" id="UP000488956">
    <property type="component" value="Unassembled WGS sequence"/>
</dbReference>
<reference evidence="4 5" key="1">
    <citation type="submission" date="2018-09" db="EMBL/GenBank/DDBJ databases">
        <title>Genomic investigation of the strawberry pathogen Phytophthora fragariae indicates pathogenicity is determined by transcriptional variation in three key races.</title>
        <authorList>
            <person name="Adams T.M."/>
            <person name="Armitage A.D."/>
            <person name="Sobczyk M.K."/>
            <person name="Bates H.J."/>
            <person name="Dunwell J.M."/>
            <person name="Nellist C.F."/>
            <person name="Harrison R.J."/>
        </authorList>
    </citation>
    <scope>NUCLEOTIDE SEQUENCE [LARGE SCALE GENOMIC DNA]</scope>
    <source>
        <strain evidence="3 4">BC-23</strain>
        <strain evidence="2 5">ONT-3</strain>
    </source>
</reference>
<feature type="compositionally biased region" description="Basic residues" evidence="1">
    <location>
        <begin position="163"/>
        <end position="182"/>
    </location>
</feature>
<organism evidence="3 4">
    <name type="scientific">Phytophthora fragariae</name>
    <dbReference type="NCBI Taxonomy" id="53985"/>
    <lineage>
        <taxon>Eukaryota</taxon>
        <taxon>Sar</taxon>
        <taxon>Stramenopiles</taxon>
        <taxon>Oomycota</taxon>
        <taxon>Peronosporomycetes</taxon>
        <taxon>Peronosporales</taxon>
        <taxon>Peronosporaceae</taxon>
        <taxon>Phytophthora</taxon>
    </lineage>
</organism>
<feature type="compositionally biased region" description="Basic and acidic residues" evidence="1">
    <location>
        <begin position="30"/>
        <end position="45"/>
    </location>
</feature>
<dbReference type="AlphaFoldDB" id="A0A6G0P015"/>
<feature type="compositionally biased region" description="Polar residues" evidence="1">
    <location>
        <begin position="108"/>
        <end position="121"/>
    </location>
</feature>
<gene>
    <name evidence="3" type="ORF">PF004_g10860</name>
    <name evidence="2" type="ORF">PF010_g12334</name>
</gene>
<sequence length="275" mass="29275">MGSLCSNGEIQRKHGHGFIRQSTVSRAKVARHELSGHDDNDRDPDGPPLTPSGLLALLRVTPMRSLQAIQSKSRRRPLPRSTRAIRAETKGASTSQKPAKDPKDANEATKTPASEKPTNGSEAGRQPPASKNRAATAATKNTTSASSKLTRKTKEATASSKPAPKKAVVKKPATKQLPKKKSAAKEGRRTAWLPPTRTDVLLPGSHEAVSSESSDTDTPNHGIVTDDGAFTSHDGPAPRASASPQPHTAMANFVTAQPQERSPSPDLSLQLDYEE</sequence>
<name>A0A6G0P015_9STRA</name>
<dbReference type="EMBL" id="QXFX01000684">
    <property type="protein sequence ID" value="KAE9107250.1"/>
    <property type="molecule type" value="Genomic_DNA"/>
</dbReference>